<sequence length="117" mass="13302">MRRKTLIIAALMILVAFPVGGGEQAFPPAGSPSFTYRKVSLKKYILIDKGMSEAQVFSLLGPPSWVDRWTCDVSQGCHLKKVYYYLGNPTNREMTTVIYFTDGKVTSKERFRSWLSR</sequence>
<dbReference type="AlphaFoldDB" id="A0A7C0Y9N6"/>
<feature type="chain" id="PRO_5028019439" description="Outer membrane protein assembly factor BamE" evidence="2">
    <location>
        <begin position="22"/>
        <end position="117"/>
    </location>
</feature>
<gene>
    <name evidence="3" type="ORF">ENF32_05255</name>
</gene>
<dbReference type="Proteomes" id="UP000885690">
    <property type="component" value="Unassembled WGS sequence"/>
</dbReference>
<accession>A0A7C0Y9N6</accession>
<organism evidence="3">
    <name type="scientific">Thermosulfidibacter takaii</name>
    <dbReference type="NCBI Taxonomy" id="412593"/>
    <lineage>
        <taxon>Bacteria</taxon>
        <taxon>Pseudomonadati</taxon>
        <taxon>Thermosulfidibacterota</taxon>
        <taxon>Thermosulfidibacteria</taxon>
        <taxon>Thermosulfidibacterales</taxon>
        <taxon>Thermosulfidibacteraceae</taxon>
    </lineage>
</organism>
<evidence type="ECO:0000256" key="2">
    <source>
        <dbReference type="SAM" id="SignalP"/>
    </source>
</evidence>
<dbReference type="InterPro" id="IPR037873">
    <property type="entry name" value="BamE-like"/>
</dbReference>
<keyword evidence="1 2" id="KW-0732">Signal</keyword>
<evidence type="ECO:0008006" key="4">
    <source>
        <dbReference type="Google" id="ProtNLM"/>
    </source>
</evidence>
<name>A0A7C0Y9N6_9BACT</name>
<dbReference type="Gene3D" id="3.30.1450.10">
    <property type="match status" value="1"/>
</dbReference>
<evidence type="ECO:0000256" key="1">
    <source>
        <dbReference type="ARBA" id="ARBA00022729"/>
    </source>
</evidence>
<dbReference type="EMBL" id="DQWS01000193">
    <property type="protein sequence ID" value="HDD53457.1"/>
    <property type="molecule type" value="Genomic_DNA"/>
</dbReference>
<proteinExistence type="predicted"/>
<reference evidence="3" key="1">
    <citation type="journal article" date="2020" name="mSystems">
        <title>Genome- and Community-Level Interaction Insights into Carbon Utilization and Element Cycling Functions of Hydrothermarchaeota in Hydrothermal Sediment.</title>
        <authorList>
            <person name="Zhou Z."/>
            <person name="Liu Y."/>
            <person name="Xu W."/>
            <person name="Pan J."/>
            <person name="Luo Z.H."/>
            <person name="Li M."/>
        </authorList>
    </citation>
    <scope>NUCLEOTIDE SEQUENCE [LARGE SCALE GENOMIC DNA]</scope>
    <source>
        <strain evidence="3">HyVt-115</strain>
    </source>
</reference>
<feature type="signal peptide" evidence="2">
    <location>
        <begin position="1"/>
        <end position="21"/>
    </location>
</feature>
<evidence type="ECO:0000313" key="3">
    <source>
        <dbReference type="EMBL" id="HDD53457.1"/>
    </source>
</evidence>
<comment type="caution">
    <text evidence="3">The sequence shown here is derived from an EMBL/GenBank/DDBJ whole genome shotgun (WGS) entry which is preliminary data.</text>
</comment>
<protein>
    <recommendedName>
        <fullName evidence="4">Outer membrane protein assembly factor BamE</fullName>
    </recommendedName>
</protein>